<feature type="transmembrane region" description="Helical" evidence="2">
    <location>
        <begin position="36"/>
        <end position="58"/>
    </location>
</feature>
<sequence length="289" mass="32244">MYYTFSEIIFRMGIFTVSPVQFPAKVPSSYLSVGPLIFFVAFLPALTCYFCIGSTLILQRDIISNYSLSNCPHVKSALPPISYSIGVWEPQKFVWIIALMLHLPSRLLFTMTIPQIYLPGLGQYILYTSGTIEALGLICVSVFNVDSIIGFHAHAGFFVIWWAAAMVSMGIIIHLQRLIGHNHSSSYVLRMWRLKIGIMATFFAASAGCSIFYPISQNYCSVTAFTIFCLCEYSVVGLNAAYWGVYLSEFGRLYDGFEITAVKLDKSTSDEPGTRPKSQSGSQILEISR</sequence>
<dbReference type="PANTHER" id="PTHR12892">
    <property type="entry name" value="FGF RECEPTOR ACTIVATING PROTEIN 1"/>
    <property type="match status" value="1"/>
</dbReference>
<dbReference type="GO" id="GO:0000139">
    <property type="term" value="C:Golgi membrane"/>
    <property type="evidence" value="ECO:0007669"/>
    <property type="project" value="InterPro"/>
</dbReference>
<dbReference type="PANTHER" id="PTHR12892:SF15">
    <property type="entry name" value="POST-GPI ATTACHMENT TO PROTEINS FACTOR 2-LIKE"/>
    <property type="match status" value="1"/>
</dbReference>
<dbReference type="Pfam" id="PF10277">
    <property type="entry name" value="Frag1"/>
    <property type="match status" value="1"/>
</dbReference>
<feature type="transmembrane region" description="Helical" evidence="2">
    <location>
        <begin position="222"/>
        <end position="245"/>
    </location>
</feature>
<dbReference type="InterPro" id="IPR019402">
    <property type="entry name" value="CWH43_N"/>
</dbReference>
<dbReference type="GO" id="GO:0005789">
    <property type="term" value="C:endoplasmic reticulum membrane"/>
    <property type="evidence" value="ECO:0007669"/>
    <property type="project" value="TreeGrafter"/>
</dbReference>
<evidence type="ECO:0000259" key="3">
    <source>
        <dbReference type="Pfam" id="PF10277"/>
    </source>
</evidence>
<protein>
    <recommendedName>
        <fullName evidence="3">CWH43-like N-terminal domain-containing protein</fullName>
    </recommendedName>
</protein>
<feature type="region of interest" description="Disordered" evidence="1">
    <location>
        <begin position="267"/>
        <end position="289"/>
    </location>
</feature>
<dbReference type="AlphaFoldDB" id="A0AAN5DHE5"/>
<evidence type="ECO:0000313" key="4">
    <source>
        <dbReference type="EMBL" id="GMR62930.1"/>
    </source>
</evidence>
<evidence type="ECO:0000256" key="1">
    <source>
        <dbReference type="SAM" id="MobiDB-lite"/>
    </source>
</evidence>
<dbReference type="EMBL" id="BTRK01000006">
    <property type="protein sequence ID" value="GMR62930.1"/>
    <property type="molecule type" value="Genomic_DNA"/>
</dbReference>
<comment type="caution">
    <text evidence="4">The sequence shown here is derived from an EMBL/GenBank/DDBJ whole genome shotgun (WGS) entry which is preliminary data.</text>
</comment>
<feature type="transmembrane region" description="Helical" evidence="2">
    <location>
        <begin position="155"/>
        <end position="176"/>
    </location>
</feature>
<dbReference type="Proteomes" id="UP001328107">
    <property type="component" value="Unassembled WGS sequence"/>
</dbReference>
<dbReference type="GO" id="GO:0006506">
    <property type="term" value="P:GPI anchor biosynthetic process"/>
    <property type="evidence" value="ECO:0007669"/>
    <property type="project" value="TreeGrafter"/>
</dbReference>
<feature type="domain" description="CWH43-like N-terminal" evidence="3">
    <location>
        <begin position="36"/>
        <end position="251"/>
    </location>
</feature>
<keyword evidence="5" id="KW-1185">Reference proteome</keyword>
<feature type="transmembrane region" description="Helical" evidence="2">
    <location>
        <begin position="124"/>
        <end position="143"/>
    </location>
</feature>
<accession>A0AAN5DHE5</accession>
<reference evidence="5" key="1">
    <citation type="submission" date="2022-10" db="EMBL/GenBank/DDBJ databases">
        <title>Genome assembly of Pristionchus species.</title>
        <authorList>
            <person name="Yoshida K."/>
            <person name="Sommer R.J."/>
        </authorList>
    </citation>
    <scope>NUCLEOTIDE SEQUENCE [LARGE SCALE GENOMIC DNA]</scope>
    <source>
        <strain evidence="5">RS5460</strain>
    </source>
</reference>
<feature type="transmembrane region" description="Helical" evidence="2">
    <location>
        <begin position="196"/>
        <end position="215"/>
    </location>
</feature>
<evidence type="ECO:0000256" key="2">
    <source>
        <dbReference type="SAM" id="Phobius"/>
    </source>
</evidence>
<keyword evidence="2" id="KW-0812">Transmembrane</keyword>
<dbReference type="InterPro" id="IPR039545">
    <property type="entry name" value="PGAP2"/>
</dbReference>
<evidence type="ECO:0000313" key="5">
    <source>
        <dbReference type="Proteomes" id="UP001328107"/>
    </source>
</evidence>
<proteinExistence type="predicted"/>
<gene>
    <name evidence="4" type="ORF">PMAYCL1PPCAC_33125</name>
</gene>
<organism evidence="4 5">
    <name type="scientific">Pristionchus mayeri</name>
    <dbReference type="NCBI Taxonomy" id="1317129"/>
    <lineage>
        <taxon>Eukaryota</taxon>
        <taxon>Metazoa</taxon>
        <taxon>Ecdysozoa</taxon>
        <taxon>Nematoda</taxon>
        <taxon>Chromadorea</taxon>
        <taxon>Rhabditida</taxon>
        <taxon>Rhabditina</taxon>
        <taxon>Diplogasteromorpha</taxon>
        <taxon>Diplogasteroidea</taxon>
        <taxon>Neodiplogasteridae</taxon>
        <taxon>Pristionchus</taxon>
    </lineage>
</organism>
<keyword evidence="2" id="KW-1133">Transmembrane helix</keyword>
<keyword evidence="2" id="KW-0472">Membrane</keyword>
<feature type="compositionally biased region" description="Polar residues" evidence="1">
    <location>
        <begin position="276"/>
        <end position="289"/>
    </location>
</feature>
<name>A0AAN5DHE5_9BILA</name>